<dbReference type="Proteomes" id="UP000229526">
    <property type="component" value="Unassembled WGS sequence"/>
</dbReference>
<protein>
    <recommendedName>
        <fullName evidence="2">DUF4015 domain-containing protein</fullName>
    </recommendedName>
</protein>
<proteinExistence type="predicted"/>
<feature type="transmembrane region" description="Helical" evidence="1">
    <location>
        <begin position="7"/>
        <end position="24"/>
    </location>
</feature>
<keyword evidence="1" id="KW-1133">Transmembrane helix</keyword>
<evidence type="ECO:0000259" key="2">
    <source>
        <dbReference type="Pfam" id="PF13200"/>
    </source>
</evidence>
<feature type="domain" description="DUF4015" evidence="2">
    <location>
        <begin position="369"/>
        <end position="430"/>
    </location>
</feature>
<gene>
    <name evidence="3" type="ORF">COU11_01305</name>
</gene>
<keyword evidence="1" id="KW-0812">Transmembrane</keyword>
<dbReference type="AlphaFoldDB" id="A0A2H0ULJ5"/>
<evidence type="ECO:0000313" key="3">
    <source>
        <dbReference type="EMBL" id="PIR87284.1"/>
    </source>
</evidence>
<accession>A0A2H0ULJ5</accession>
<dbReference type="EMBL" id="PFBD01000011">
    <property type="protein sequence ID" value="PIR87284.1"/>
    <property type="molecule type" value="Genomic_DNA"/>
</dbReference>
<evidence type="ECO:0000313" key="4">
    <source>
        <dbReference type="Proteomes" id="UP000229526"/>
    </source>
</evidence>
<name>A0A2H0ULJ5_9BACT</name>
<keyword evidence="1" id="KW-0472">Membrane</keyword>
<dbReference type="InterPro" id="IPR017853">
    <property type="entry name" value="GH"/>
</dbReference>
<sequence length="438" mass="48813">MTRAKTLTVLFIIIVLGGGFFLFTRTNHQITIGDKITEVVETVKEAVVEKPEEPIDPDADIAKQKPLANPPKVIKAIYATAWSASSEKKMAHLMDLLTTTELNAIVIDIKDYTGIISYEPDVPLVKEIGAFERRIPKINALIKRLHDNDIYVVARISTFQDSKLPAARPELAATSKSTGTPWKDRNGLLWADTASRAVWDYNISIARDALDRGFDEINFDYIRWPSDGAISDLTWPAYDGVTPKDDVVAQFFRYLRKQLPGAVISADLFGEVTYVRGPTGVGQNLSKSLGSFDVIAPMTYPSHYHPNFRGMDNSAKQPYEVLRYSMSQALDQLAEYTTARYENSRKLLSSNADATASSTPFVPTTETIIEATGGTTFRPWLQDFDMGATYTADMVRAQIRGVEDASFSDPNLRAEVFQNGWMLWDPSNNYTKAALLPE</sequence>
<feature type="domain" description="DUF4015" evidence="2">
    <location>
        <begin position="76"/>
        <end position="336"/>
    </location>
</feature>
<organism evidence="3 4">
    <name type="scientific">Candidatus Harrisonbacteria bacterium CG10_big_fil_rev_8_21_14_0_10_49_15</name>
    <dbReference type="NCBI Taxonomy" id="1974587"/>
    <lineage>
        <taxon>Bacteria</taxon>
        <taxon>Candidatus Harrisoniibacteriota</taxon>
    </lineage>
</organism>
<reference evidence="4" key="1">
    <citation type="submission" date="2017-09" db="EMBL/GenBank/DDBJ databases">
        <title>Depth-based differentiation of microbial function through sediment-hosted aquifers and enrichment of novel symbionts in the deep terrestrial subsurface.</title>
        <authorList>
            <person name="Probst A.J."/>
            <person name="Ladd B."/>
            <person name="Jarett J.K."/>
            <person name="Geller-Mcgrath D.E."/>
            <person name="Sieber C.M.K."/>
            <person name="Emerson J.B."/>
            <person name="Anantharaman K."/>
            <person name="Thomas B.C."/>
            <person name="Malmstrom R."/>
            <person name="Stieglmeier M."/>
            <person name="Klingl A."/>
            <person name="Woyke T."/>
            <person name="Ryan C.M."/>
            <person name="Banfield J.F."/>
        </authorList>
    </citation>
    <scope>NUCLEOTIDE SEQUENCE [LARGE SCALE GENOMIC DNA]</scope>
</reference>
<dbReference type="Pfam" id="PF13200">
    <property type="entry name" value="DUF4015"/>
    <property type="match status" value="2"/>
</dbReference>
<dbReference type="Gene3D" id="3.20.20.80">
    <property type="entry name" value="Glycosidases"/>
    <property type="match status" value="1"/>
</dbReference>
<dbReference type="SUPFAM" id="SSF51445">
    <property type="entry name" value="(Trans)glycosidases"/>
    <property type="match status" value="1"/>
</dbReference>
<dbReference type="InterPro" id="IPR025275">
    <property type="entry name" value="DUF4015"/>
</dbReference>
<evidence type="ECO:0000256" key="1">
    <source>
        <dbReference type="SAM" id="Phobius"/>
    </source>
</evidence>
<comment type="caution">
    <text evidence="3">The sequence shown here is derived from an EMBL/GenBank/DDBJ whole genome shotgun (WGS) entry which is preliminary data.</text>
</comment>